<organism evidence="1 2">
    <name type="scientific">Racocetra persica</name>
    <dbReference type="NCBI Taxonomy" id="160502"/>
    <lineage>
        <taxon>Eukaryota</taxon>
        <taxon>Fungi</taxon>
        <taxon>Fungi incertae sedis</taxon>
        <taxon>Mucoromycota</taxon>
        <taxon>Glomeromycotina</taxon>
        <taxon>Glomeromycetes</taxon>
        <taxon>Diversisporales</taxon>
        <taxon>Gigasporaceae</taxon>
        <taxon>Racocetra</taxon>
    </lineage>
</organism>
<dbReference type="EMBL" id="CAJVQC010175117">
    <property type="protein sequence ID" value="CAG8851257.1"/>
    <property type="molecule type" value="Genomic_DNA"/>
</dbReference>
<feature type="non-terminal residue" evidence="1">
    <location>
        <position position="91"/>
    </location>
</feature>
<evidence type="ECO:0000313" key="1">
    <source>
        <dbReference type="EMBL" id="CAG8851257.1"/>
    </source>
</evidence>
<keyword evidence="2" id="KW-1185">Reference proteome</keyword>
<gene>
    <name evidence="1" type="ORF">RPERSI_LOCUS36485</name>
</gene>
<comment type="caution">
    <text evidence="1">The sequence shown here is derived from an EMBL/GenBank/DDBJ whole genome shotgun (WGS) entry which is preliminary data.</text>
</comment>
<proteinExistence type="predicted"/>
<accession>A0ACA9SXI7</accession>
<reference evidence="1" key="1">
    <citation type="submission" date="2021-06" db="EMBL/GenBank/DDBJ databases">
        <authorList>
            <person name="Kallberg Y."/>
            <person name="Tangrot J."/>
            <person name="Rosling A."/>
        </authorList>
    </citation>
    <scope>NUCLEOTIDE SEQUENCE</scope>
    <source>
        <strain evidence="1">MA461A</strain>
    </source>
</reference>
<dbReference type="Proteomes" id="UP000789920">
    <property type="component" value="Unassembled WGS sequence"/>
</dbReference>
<evidence type="ECO:0000313" key="2">
    <source>
        <dbReference type="Proteomes" id="UP000789920"/>
    </source>
</evidence>
<sequence length="91" mass="10197">IVVNARNELEKMVFLQIRALHVALILCKNIFLTVNIEITASTSKAALELKLSGKTGQTIHLVFKFDECLMVNDDLLDSIIHLFTRSGITEL</sequence>
<name>A0ACA9SXI7_9GLOM</name>
<protein>
    <submittedName>
        <fullName evidence="1">7458_t:CDS:1</fullName>
    </submittedName>
</protein>
<feature type="non-terminal residue" evidence="1">
    <location>
        <position position="1"/>
    </location>
</feature>